<dbReference type="InterPro" id="IPR004992">
    <property type="entry name" value="EutN_CcmL"/>
</dbReference>
<gene>
    <name evidence="3" type="ORF">HMPREF1705_02698</name>
</gene>
<name>A0A0T5XBZ9_9BACT</name>
<dbReference type="PANTHER" id="PTHR36539:SF1">
    <property type="entry name" value="BACTERIAL MICROCOMPARTMENT SHELL VERTEX PROTEIN EUTN"/>
    <property type="match status" value="1"/>
</dbReference>
<sequence length="98" mass="10384">MKLGKVIGQIVSTRKDERLVGHKLLLVQFLEPTKDGKLAIARSDGRVEVSVDLVGAGVGETVLLCSGSSARNATGVIDAPIDYAIVGIIDTVDVFYDE</sequence>
<dbReference type="STRING" id="592015.HMPREF1705_02698"/>
<evidence type="ECO:0000313" key="3">
    <source>
        <dbReference type="EMBL" id="KRT35470.1"/>
    </source>
</evidence>
<evidence type="ECO:0000313" key="4">
    <source>
        <dbReference type="Proteomes" id="UP000005273"/>
    </source>
</evidence>
<evidence type="ECO:0000256" key="1">
    <source>
        <dbReference type="ARBA" id="ARBA00024322"/>
    </source>
</evidence>
<dbReference type="OrthoDB" id="196195at2"/>
<dbReference type="InterPro" id="IPR036677">
    <property type="entry name" value="EutN_CcmL_sf"/>
</dbReference>
<reference evidence="4" key="1">
    <citation type="submission" date="2012-09" db="EMBL/GenBank/DDBJ databases">
        <authorList>
            <person name="Weinstock G."/>
            <person name="Sodergren E."/>
            <person name="Clifton S."/>
            <person name="Fulton L."/>
            <person name="Fulton B."/>
            <person name="Courtney L."/>
            <person name="Fronick C."/>
            <person name="Harrison M."/>
            <person name="Strong C."/>
            <person name="Farmer C."/>
            <person name="Delehaunty K."/>
            <person name="Markovic C."/>
            <person name="Hall O."/>
            <person name="Minx P."/>
            <person name="Tomlinson C."/>
            <person name="Mitreva M."/>
            <person name="Nelson J."/>
            <person name="Hou S."/>
            <person name="Wollam A."/>
            <person name="Pepin K.H."/>
            <person name="Johnson M."/>
            <person name="Bhonagiri V."/>
            <person name="Nash W.E."/>
            <person name="Suruliraj S."/>
            <person name="Warren W."/>
            <person name="Chinwalla A."/>
            <person name="Mardis E.R."/>
            <person name="Wilson R.K."/>
        </authorList>
    </citation>
    <scope>NUCLEOTIDE SEQUENCE [LARGE SCALE GENOMIC DNA]</scope>
    <source>
        <strain evidence="4">OS1</strain>
    </source>
</reference>
<dbReference type="SUPFAM" id="SSF159133">
    <property type="entry name" value="EutN/CcmL-like"/>
    <property type="match status" value="1"/>
</dbReference>
<dbReference type="RefSeq" id="WP_009201828.1">
    <property type="nucleotide sequence ID" value="NZ_ACJX03000001.1"/>
</dbReference>
<dbReference type="EMBL" id="ACJX03000001">
    <property type="protein sequence ID" value="KRT35470.1"/>
    <property type="molecule type" value="Genomic_DNA"/>
</dbReference>
<dbReference type="Proteomes" id="UP000005273">
    <property type="component" value="Unassembled WGS sequence"/>
</dbReference>
<dbReference type="eggNOG" id="COG4576">
    <property type="taxonomic scope" value="Bacteria"/>
</dbReference>
<dbReference type="AlphaFoldDB" id="A0A0T5XBZ9"/>
<dbReference type="CDD" id="cd01614">
    <property type="entry name" value="EutN_CcmL"/>
    <property type="match status" value="1"/>
</dbReference>
<dbReference type="GO" id="GO:0031469">
    <property type="term" value="C:bacterial microcompartment"/>
    <property type="evidence" value="ECO:0007669"/>
    <property type="project" value="UniProtKB-SubCell"/>
</dbReference>
<dbReference type="Pfam" id="PF03319">
    <property type="entry name" value="EutN_CcmL"/>
    <property type="match status" value="1"/>
</dbReference>
<accession>A0A0T5XBZ9</accession>
<dbReference type="PROSITE" id="PS51932">
    <property type="entry name" value="BMV"/>
    <property type="match status" value="1"/>
</dbReference>
<dbReference type="Gene3D" id="2.40.50.220">
    <property type="entry name" value="EutN/Ccml"/>
    <property type="match status" value="1"/>
</dbReference>
<proteinExistence type="predicted"/>
<keyword evidence="4" id="KW-1185">Reference proteome</keyword>
<organism evidence="3 4">
    <name type="scientific">Acetomicrobium hydrogeniformans ATCC BAA-1850</name>
    <dbReference type="NCBI Taxonomy" id="592015"/>
    <lineage>
        <taxon>Bacteria</taxon>
        <taxon>Thermotogati</taxon>
        <taxon>Synergistota</taxon>
        <taxon>Synergistia</taxon>
        <taxon>Synergistales</taxon>
        <taxon>Acetomicrobiaceae</taxon>
        <taxon>Acetomicrobium</taxon>
    </lineage>
</organism>
<dbReference type="PANTHER" id="PTHR36539">
    <property type="entry name" value="ETHANOLAMINE UTILIZATION PROTEIN EUTN"/>
    <property type="match status" value="1"/>
</dbReference>
<keyword evidence="2" id="KW-1283">Bacterial microcompartment</keyword>
<comment type="subcellular location">
    <subcellularLocation>
        <location evidence="1">Bacterial microcompartment</location>
    </subcellularLocation>
</comment>
<protein>
    <submittedName>
        <fullName evidence="3">Putative carbon dioxide concentrating mechanism protein CcmL</fullName>
    </submittedName>
</protein>
<evidence type="ECO:0000256" key="2">
    <source>
        <dbReference type="ARBA" id="ARBA00024446"/>
    </source>
</evidence>
<comment type="caution">
    <text evidence="3">The sequence shown here is derived from an EMBL/GenBank/DDBJ whole genome shotgun (WGS) entry which is preliminary data.</text>
</comment>